<evidence type="ECO:0000313" key="2">
    <source>
        <dbReference type="Proteomes" id="UP001159427"/>
    </source>
</evidence>
<reference evidence="1 2" key="1">
    <citation type="submission" date="2022-05" db="EMBL/GenBank/DDBJ databases">
        <authorList>
            <consortium name="Genoscope - CEA"/>
            <person name="William W."/>
        </authorList>
    </citation>
    <scope>NUCLEOTIDE SEQUENCE [LARGE SCALE GENOMIC DNA]</scope>
</reference>
<feature type="non-terminal residue" evidence="1">
    <location>
        <position position="1"/>
    </location>
</feature>
<dbReference type="EMBL" id="CALNXI010000269">
    <property type="protein sequence ID" value="CAH3023648.1"/>
    <property type="molecule type" value="Genomic_DNA"/>
</dbReference>
<dbReference type="Proteomes" id="UP001159427">
    <property type="component" value="Unassembled WGS sequence"/>
</dbReference>
<protein>
    <submittedName>
        <fullName evidence="1">Uncharacterized protein</fullName>
    </submittedName>
</protein>
<name>A0ABN8M241_9CNID</name>
<gene>
    <name evidence="1" type="ORF">PEVE_00019975</name>
</gene>
<organism evidence="1 2">
    <name type="scientific">Porites evermanni</name>
    <dbReference type="NCBI Taxonomy" id="104178"/>
    <lineage>
        <taxon>Eukaryota</taxon>
        <taxon>Metazoa</taxon>
        <taxon>Cnidaria</taxon>
        <taxon>Anthozoa</taxon>
        <taxon>Hexacorallia</taxon>
        <taxon>Scleractinia</taxon>
        <taxon>Fungiina</taxon>
        <taxon>Poritidae</taxon>
        <taxon>Porites</taxon>
    </lineage>
</organism>
<sequence>NIVSHPIPEYLLKRLQRVQLAAVGFVLWRYAHMPDIHNLTRTLRSSKETTLKVSLESDTFQDSASNVFNSLPSAVKFLVI</sequence>
<evidence type="ECO:0000313" key="1">
    <source>
        <dbReference type="EMBL" id="CAH3023648.1"/>
    </source>
</evidence>
<comment type="caution">
    <text evidence="1">The sequence shown here is derived from an EMBL/GenBank/DDBJ whole genome shotgun (WGS) entry which is preliminary data.</text>
</comment>
<keyword evidence="2" id="KW-1185">Reference proteome</keyword>
<accession>A0ABN8M241</accession>
<proteinExistence type="predicted"/>